<dbReference type="Proteomes" id="UP000307574">
    <property type="component" value="Unassembled WGS sequence"/>
</dbReference>
<evidence type="ECO:0000313" key="1">
    <source>
        <dbReference type="EMBL" id="TKF30494.1"/>
    </source>
</evidence>
<protein>
    <submittedName>
        <fullName evidence="1">Uncharacterized protein</fullName>
    </submittedName>
</protein>
<organism evidence="1 2">
    <name type="scientific">Vibrio kanaloae</name>
    <dbReference type="NCBI Taxonomy" id="170673"/>
    <lineage>
        <taxon>Bacteria</taxon>
        <taxon>Pseudomonadati</taxon>
        <taxon>Pseudomonadota</taxon>
        <taxon>Gammaproteobacteria</taxon>
        <taxon>Vibrionales</taxon>
        <taxon>Vibrionaceae</taxon>
        <taxon>Vibrio</taxon>
    </lineage>
</organism>
<name>A0A4U1Z7X8_9VIBR</name>
<sequence length="78" mass="8598">MNTEPTVNTDEFLKILSSELKSLPIQDLELCDLSNEIGLIVAKLAGTEQALENEFNSGIAHGFDLVRRKVKKARSIPS</sequence>
<dbReference type="EMBL" id="SYUV01000045">
    <property type="protein sequence ID" value="TKF30494.1"/>
    <property type="molecule type" value="Genomic_DNA"/>
</dbReference>
<dbReference type="AlphaFoldDB" id="A0A4U1Z7X8"/>
<proteinExistence type="predicted"/>
<accession>A0A4U1Z7X8</accession>
<comment type="caution">
    <text evidence="1">The sequence shown here is derived from an EMBL/GenBank/DDBJ whole genome shotgun (WGS) entry which is preliminary data.</text>
</comment>
<gene>
    <name evidence="1" type="ORF">FCV50_13580</name>
</gene>
<dbReference type="RefSeq" id="WP_136980598.1">
    <property type="nucleotide sequence ID" value="NZ_SYUV01000045.1"/>
</dbReference>
<evidence type="ECO:0000313" key="2">
    <source>
        <dbReference type="Proteomes" id="UP000307574"/>
    </source>
</evidence>
<reference evidence="1 2" key="1">
    <citation type="submission" date="2019-04" db="EMBL/GenBank/DDBJ databases">
        <title>A reverse ecology approach based on a biological definition of microbial populations.</title>
        <authorList>
            <person name="Arevalo P."/>
            <person name="Vaninsberghe D."/>
            <person name="Elsherbini J."/>
            <person name="Gore J."/>
            <person name="Polz M."/>
        </authorList>
    </citation>
    <scope>NUCLEOTIDE SEQUENCE [LARGE SCALE GENOMIC DNA]</scope>
    <source>
        <strain evidence="1 2">10N.261.46.F4</strain>
    </source>
</reference>